<evidence type="ECO:0000313" key="2">
    <source>
        <dbReference type="EMBL" id="MBB6731930.1"/>
    </source>
</evidence>
<organism evidence="2 3">
    <name type="scientific">Cohnella zeiphila</name>
    <dbReference type="NCBI Taxonomy" id="2761120"/>
    <lineage>
        <taxon>Bacteria</taxon>
        <taxon>Bacillati</taxon>
        <taxon>Bacillota</taxon>
        <taxon>Bacilli</taxon>
        <taxon>Bacillales</taxon>
        <taxon>Paenibacillaceae</taxon>
        <taxon>Cohnella</taxon>
    </lineage>
</organism>
<keyword evidence="1" id="KW-1133">Transmembrane helix</keyword>
<dbReference type="RefSeq" id="WP_185129601.1">
    <property type="nucleotide sequence ID" value="NZ_JACJVO010000016.1"/>
</dbReference>
<feature type="transmembrane region" description="Helical" evidence="1">
    <location>
        <begin position="80"/>
        <end position="99"/>
    </location>
</feature>
<feature type="transmembrane region" description="Helical" evidence="1">
    <location>
        <begin position="111"/>
        <end position="128"/>
    </location>
</feature>
<protein>
    <submittedName>
        <fullName evidence="2">Uncharacterized protein</fullName>
    </submittedName>
</protein>
<reference evidence="2 3" key="1">
    <citation type="submission" date="2020-08" db="EMBL/GenBank/DDBJ databases">
        <title>Cohnella phylogeny.</title>
        <authorList>
            <person name="Dunlap C."/>
        </authorList>
    </citation>
    <scope>NUCLEOTIDE SEQUENCE [LARGE SCALE GENOMIC DNA]</scope>
    <source>
        <strain evidence="2 3">CBP 2801</strain>
    </source>
</reference>
<accession>A0A7X0SKY7</accession>
<evidence type="ECO:0000313" key="3">
    <source>
        <dbReference type="Proteomes" id="UP000564644"/>
    </source>
</evidence>
<evidence type="ECO:0000256" key="1">
    <source>
        <dbReference type="SAM" id="Phobius"/>
    </source>
</evidence>
<feature type="transmembrane region" description="Helical" evidence="1">
    <location>
        <begin position="45"/>
        <end position="65"/>
    </location>
</feature>
<keyword evidence="1" id="KW-0812">Transmembrane</keyword>
<gene>
    <name evidence="2" type="ORF">H7C18_13495</name>
</gene>
<name>A0A7X0SKY7_9BACL</name>
<dbReference type="Proteomes" id="UP000564644">
    <property type="component" value="Unassembled WGS sequence"/>
</dbReference>
<dbReference type="EMBL" id="JACJVO010000016">
    <property type="protein sequence ID" value="MBB6731930.1"/>
    <property type="molecule type" value="Genomic_DNA"/>
</dbReference>
<feature type="transmembrane region" description="Helical" evidence="1">
    <location>
        <begin position="7"/>
        <end position="25"/>
    </location>
</feature>
<dbReference type="AlphaFoldDB" id="A0A7X0SKY7"/>
<comment type="caution">
    <text evidence="2">The sequence shown here is derived from an EMBL/GenBank/DDBJ whole genome shotgun (WGS) entry which is preliminary data.</text>
</comment>
<keyword evidence="1" id="KW-0472">Membrane</keyword>
<sequence>MRGIRWIVGIPIGYYVYYLIMKINVDFVRWGVKIVPYETFWSIEGLIANTFVAIYFAIAVAYFILPRDQFAIINNLKVKVLYYAISLWSVLQLIFLGVSVHDLFKNPYNGIVYQILYPILALMSMWWYHKGIALIDFKYNQPARDYLEMQQKINDNPDIIEMDR</sequence>
<proteinExistence type="predicted"/>
<keyword evidence="3" id="KW-1185">Reference proteome</keyword>